<dbReference type="GO" id="GO:0030313">
    <property type="term" value="C:cell envelope"/>
    <property type="evidence" value="ECO:0007669"/>
    <property type="project" value="UniProtKB-SubCell"/>
</dbReference>
<feature type="chain" id="PRO_5022133350" evidence="7">
    <location>
        <begin position="34"/>
        <end position="387"/>
    </location>
</feature>
<evidence type="ECO:0000313" key="9">
    <source>
        <dbReference type="Proteomes" id="UP000319094"/>
    </source>
</evidence>
<dbReference type="GO" id="GO:0030001">
    <property type="term" value="P:metal ion transport"/>
    <property type="evidence" value="ECO:0007669"/>
    <property type="project" value="InterPro"/>
</dbReference>
<dbReference type="GO" id="GO:0007155">
    <property type="term" value="P:cell adhesion"/>
    <property type="evidence" value="ECO:0007669"/>
    <property type="project" value="InterPro"/>
</dbReference>
<accession>A0A542Y7Q9</accession>
<feature type="compositionally biased region" description="Basic and acidic residues" evidence="6">
    <location>
        <begin position="145"/>
        <end position="197"/>
    </location>
</feature>
<sequence length="387" mass="40489">MLMSRTPALRRSALAASALAAALALSACSPATGSGGSGEGLNVVATTTQLADFAHQIGGEDISLTGLLQPGASAHHFDPSPKELVALSQADVLIMNGAELEGFIDSAIEASGFKGTLITAADGIDLAEAKEITAEGELEAETGEAPDHAGHDHADHADHDHADHGAHDHEAASADEAHEGHEHGHEGDEHDHDHGDLNPHIWTSPRYAEGMAAEVARGLAQANPAHAADYQKRAADYEAQLHTLDGWVAEQFERVPAADRVLVSGHDSLRYYLHDYNIAYAGAIMPSFEDNAEPSAAELDALSAKIKERGVKAIFVESSMSPKLAKTIARETGITVVDGDALYADSLGTADSDAETYIDATLHNTRVILEAWGVTPGPVPNGLGETA</sequence>
<comment type="similarity">
    <text evidence="5">Belongs to the bacterial solute-binding protein 9 family.</text>
</comment>
<evidence type="ECO:0000256" key="4">
    <source>
        <dbReference type="ARBA" id="ARBA00022729"/>
    </source>
</evidence>
<dbReference type="EMBL" id="VFON01000001">
    <property type="protein sequence ID" value="TQL44142.1"/>
    <property type="molecule type" value="Genomic_DNA"/>
</dbReference>
<feature type="signal peptide" evidence="7">
    <location>
        <begin position="1"/>
        <end position="33"/>
    </location>
</feature>
<keyword evidence="4 7" id="KW-0732">Signal</keyword>
<dbReference type="SUPFAM" id="SSF53807">
    <property type="entry name" value="Helical backbone' metal receptor"/>
    <property type="match status" value="1"/>
</dbReference>
<proteinExistence type="inferred from homology"/>
<evidence type="ECO:0000256" key="7">
    <source>
        <dbReference type="SAM" id="SignalP"/>
    </source>
</evidence>
<dbReference type="PROSITE" id="PS51257">
    <property type="entry name" value="PROKAR_LIPOPROTEIN"/>
    <property type="match status" value="1"/>
</dbReference>
<comment type="caution">
    <text evidence="8">The sequence shown here is derived from an EMBL/GenBank/DDBJ whole genome shotgun (WGS) entry which is preliminary data.</text>
</comment>
<evidence type="ECO:0000313" key="8">
    <source>
        <dbReference type="EMBL" id="TQL44142.1"/>
    </source>
</evidence>
<keyword evidence="9" id="KW-1185">Reference proteome</keyword>
<dbReference type="GO" id="GO:0046872">
    <property type="term" value="F:metal ion binding"/>
    <property type="evidence" value="ECO:0007669"/>
    <property type="project" value="UniProtKB-KW"/>
</dbReference>
<dbReference type="PANTHER" id="PTHR42953">
    <property type="entry name" value="HIGH-AFFINITY ZINC UPTAKE SYSTEM PROTEIN ZNUA-RELATED"/>
    <property type="match status" value="1"/>
</dbReference>
<dbReference type="PANTHER" id="PTHR42953:SF1">
    <property type="entry name" value="METAL-BINDING PROTEIN HI_0362-RELATED"/>
    <property type="match status" value="1"/>
</dbReference>
<dbReference type="InterPro" id="IPR006129">
    <property type="entry name" value="AdhesinB"/>
</dbReference>
<name>A0A542Y7Q9_9MICO</name>
<keyword evidence="2 5" id="KW-0813">Transport</keyword>
<gene>
    <name evidence="8" type="ORF">FB468_2189</name>
</gene>
<organism evidence="8 9">
    <name type="scientific">Leucobacter komagatae</name>
    <dbReference type="NCBI Taxonomy" id="55969"/>
    <lineage>
        <taxon>Bacteria</taxon>
        <taxon>Bacillati</taxon>
        <taxon>Actinomycetota</taxon>
        <taxon>Actinomycetes</taxon>
        <taxon>Micrococcales</taxon>
        <taxon>Microbacteriaceae</taxon>
        <taxon>Leucobacter</taxon>
    </lineage>
</organism>
<dbReference type="Gene3D" id="3.40.50.1980">
    <property type="entry name" value="Nitrogenase molybdenum iron protein domain"/>
    <property type="match status" value="3"/>
</dbReference>
<dbReference type="InterPro" id="IPR006127">
    <property type="entry name" value="ZnuA-like"/>
</dbReference>
<dbReference type="Pfam" id="PF01297">
    <property type="entry name" value="ZnuA"/>
    <property type="match status" value="1"/>
</dbReference>
<evidence type="ECO:0000256" key="3">
    <source>
        <dbReference type="ARBA" id="ARBA00022723"/>
    </source>
</evidence>
<evidence type="ECO:0000256" key="5">
    <source>
        <dbReference type="RuleBase" id="RU003512"/>
    </source>
</evidence>
<keyword evidence="3" id="KW-0479">Metal-binding</keyword>
<dbReference type="PRINTS" id="PR00690">
    <property type="entry name" value="ADHESNFAMILY"/>
</dbReference>
<evidence type="ECO:0000256" key="1">
    <source>
        <dbReference type="ARBA" id="ARBA00004196"/>
    </source>
</evidence>
<protein>
    <submittedName>
        <fullName evidence="8">Zinc/manganese transport system substrate-binding protein/manganese/iron transport system substrate-binding protein</fullName>
    </submittedName>
</protein>
<dbReference type="STRING" id="55969.SD72_14940"/>
<comment type="subcellular location">
    <subcellularLocation>
        <location evidence="1">Cell envelope</location>
    </subcellularLocation>
</comment>
<dbReference type="InterPro" id="IPR050492">
    <property type="entry name" value="Bact_metal-bind_prot9"/>
</dbReference>
<feature type="region of interest" description="Disordered" evidence="6">
    <location>
        <begin position="138"/>
        <end position="203"/>
    </location>
</feature>
<reference evidence="8 9" key="1">
    <citation type="submission" date="2019-06" db="EMBL/GenBank/DDBJ databases">
        <title>Sequencing the genomes of 1000 actinobacteria strains.</title>
        <authorList>
            <person name="Klenk H.-P."/>
        </authorList>
    </citation>
    <scope>NUCLEOTIDE SEQUENCE [LARGE SCALE GENOMIC DNA]</scope>
    <source>
        <strain evidence="8 9">DSM 8803</strain>
    </source>
</reference>
<dbReference type="PRINTS" id="PR00691">
    <property type="entry name" value="ADHESINB"/>
</dbReference>
<dbReference type="AlphaFoldDB" id="A0A542Y7Q9"/>
<evidence type="ECO:0000256" key="2">
    <source>
        <dbReference type="ARBA" id="ARBA00022448"/>
    </source>
</evidence>
<evidence type="ECO:0000256" key="6">
    <source>
        <dbReference type="SAM" id="MobiDB-lite"/>
    </source>
</evidence>
<dbReference type="InterPro" id="IPR006128">
    <property type="entry name" value="Lipoprotein_PsaA-like"/>
</dbReference>
<dbReference type="Proteomes" id="UP000319094">
    <property type="component" value="Unassembled WGS sequence"/>
</dbReference>